<dbReference type="GO" id="GO:0071972">
    <property type="term" value="F:peptidoglycan L,D-transpeptidase activity"/>
    <property type="evidence" value="ECO:0007669"/>
    <property type="project" value="TreeGrafter"/>
</dbReference>
<evidence type="ECO:0000256" key="4">
    <source>
        <dbReference type="SAM" id="MobiDB-lite"/>
    </source>
</evidence>
<evidence type="ECO:0000259" key="5">
    <source>
        <dbReference type="Pfam" id="PF00905"/>
    </source>
</evidence>
<dbReference type="AlphaFoldDB" id="K6X9H5"/>
<dbReference type="InterPro" id="IPR001460">
    <property type="entry name" value="PCN-bd_Tpept"/>
</dbReference>
<feature type="domain" description="Penicillin-binding protein dimerisation" evidence="6">
    <location>
        <begin position="124"/>
        <end position="225"/>
    </location>
</feature>
<dbReference type="OrthoDB" id="5241017at2"/>
<dbReference type="InterPro" id="IPR050515">
    <property type="entry name" value="Beta-lactam/transpept"/>
</dbReference>
<dbReference type="Gene3D" id="3.90.1310.10">
    <property type="entry name" value="Penicillin-binding protein 2a (Domain 2)"/>
    <property type="match status" value="1"/>
</dbReference>
<dbReference type="GO" id="GO:0005886">
    <property type="term" value="C:plasma membrane"/>
    <property type="evidence" value="ECO:0007669"/>
    <property type="project" value="TreeGrafter"/>
</dbReference>
<dbReference type="Proteomes" id="UP000008366">
    <property type="component" value="Unassembled WGS sequence"/>
</dbReference>
<name>K6X9H5_9MICO</name>
<dbReference type="STRING" id="1184609.KILIM_021_00190"/>
<protein>
    <submittedName>
        <fullName evidence="7">Putative penicillin-binding protein</fullName>
    </submittedName>
</protein>
<organism evidence="7 8">
    <name type="scientific">Kineosphaera limosa NBRC 100340</name>
    <dbReference type="NCBI Taxonomy" id="1184609"/>
    <lineage>
        <taxon>Bacteria</taxon>
        <taxon>Bacillati</taxon>
        <taxon>Actinomycetota</taxon>
        <taxon>Actinomycetes</taxon>
        <taxon>Micrococcales</taxon>
        <taxon>Dermatophilaceae</taxon>
        <taxon>Kineosphaera</taxon>
    </lineage>
</organism>
<evidence type="ECO:0000313" key="8">
    <source>
        <dbReference type="Proteomes" id="UP000008366"/>
    </source>
</evidence>
<evidence type="ECO:0000259" key="6">
    <source>
        <dbReference type="Pfam" id="PF03717"/>
    </source>
</evidence>
<dbReference type="GO" id="GO:0008658">
    <property type="term" value="F:penicillin binding"/>
    <property type="evidence" value="ECO:0007669"/>
    <property type="project" value="InterPro"/>
</dbReference>
<comment type="subcellular location">
    <subcellularLocation>
        <location evidence="1">Membrane</location>
    </subcellularLocation>
</comment>
<evidence type="ECO:0000313" key="7">
    <source>
        <dbReference type="EMBL" id="GAB95479.1"/>
    </source>
</evidence>
<dbReference type="Pfam" id="PF00905">
    <property type="entry name" value="Transpeptidase"/>
    <property type="match status" value="1"/>
</dbReference>
<feature type="domain" description="Penicillin-binding protein transpeptidase" evidence="5">
    <location>
        <begin position="271"/>
        <end position="568"/>
    </location>
</feature>
<gene>
    <name evidence="7" type="ORF">KILIM_021_00190</name>
</gene>
<evidence type="ECO:0000256" key="1">
    <source>
        <dbReference type="ARBA" id="ARBA00004370"/>
    </source>
</evidence>
<accession>K6X9H5</accession>
<comment type="similarity">
    <text evidence="2">Belongs to the transpeptidase family.</text>
</comment>
<dbReference type="InterPro" id="IPR012338">
    <property type="entry name" value="Beta-lactam/transpept-like"/>
</dbReference>
<evidence type="ECO:0000256" key="3">
    <source>
        <dbReference type="ARBA" id="ARBA00023136"/>
    </source>
</evidence>
<dbReference type="GO" id="GO:0071555">
    <property type="term" value="P:cell wall organization"/>
    <property type="evidence" value="ECO:0007669"/>
    <property type="project" value="TreeGrafter"/>
</dbReference>
<dbReference type="Pfam" id="PF03717">
    <property type="entry name" value="PBP_dimer"/>
    <property type="match status" value="1"/>
</dbReference>
<keyword evidence="8" id="KW-1185">Reference proteome</keyword>
<dbReference type="PANTHER" id="PTHR30627:SF24">
    <property type="entry name" value="PENICILLIN-BINDING PROTEIN 4B"/>
    <property type="match status" value="1"/>
</dbReference>
<dbReference type="RefSeq" id="WP_006592011.1">
    <property type="nucleotide sequence ID" value="NZ_BAHD01000021.1"/>
</dbReference>
<keyword evidence="3" id="KW-0472">Membrane</keyword>
<dbReference type="eggNOG" id="COG0768">
    <property type="taxonomic scope" value="Bacteria"/>
</dbReference>
<dbReference type="Gene3D" id="3.40.710.10">
    <property type="entry name" value="DD-peptidase/beta-lactamase superfamily"/>
    <property type="match status" value="1"/>
</dbReference>
<proteinExistence type="inferred from homology"/>
<sequence>MRTWLAGVLAIALAVAIAAGGWWVSGRFAERVAQAVGAGEQVATALAAGSVPPGARAGVADPPADLAAVLGNLAGLPHEVSVAGVDLSDGGDGAQVDLRHSWRIQPDAEPWVYTTNATLRWGEQGWHLAWDPAVLAPGLRPEERLETKRMLPERGSLVGTQGTAFDPQESLARPVLGIVGAAGQEQADASGGRVEVGDPVGLSGVQAAQEATLAGTPGYVVHRVDISPGSTERHELTSVEPVAGNDVRVSLDAAVQRAAEQTLAAVGPPSAIVAVRPSDGHLLAVASGPGSQGYSTATLGRYAPGSTFKVVTAEALLSAGLTPDSVVQCTATTSAGGWPFRNYSDYPAAALGDIPLRTAIAQSCNTALINARDLATPQALHDAAGALGLLAEPRIGAPAYLGQVPTDGNETQHGAGLIGQGLVLASPLGMATVAASIGGGHTVAPQLVLPEQTPDAAEPEQPSGAPTAGADATSQVDAATGPPAWPPVPHAQALQQMMRGVVDGGTAAFLADVPGEPVLAKTGTAEYGTQTPPRTHAWMIAVQGDLAVAVFVEDGVSGSSTAGPLLETFLRAVP</sequence>
<dbReference type="EMBL" id="BAHD01000021">
    <property type="protein sequence ID" value="GAB95479.1"/>
    <property type="molecule type" value="Genomic_DNA"/>
</dbReference>
<dbReference type="InterPro" id="IPR005311">
    <property type="entry name" value="PBP_dimer"/>
</dbReference>
<comment type="caution">
    <text evidence="7">The sequence shown here is derived from an EMBL/GenBank/DDBJ whole genome shotgun (WGS) entry which is preliminary data.</text>
</comment>
<reference evidence="7 8" key="1">
    <citation type="submission" date="2012-08" db="EMBL/GenBank/DDBJ databases">
        <title>Whole genome shotgun sequence of Kineosphaera limosa NBRC 100340.</title>
        <authorList>
            <person name="Yoshida I."/>
            <person name="Isaki S."/>
            <person name="Hosoyama A."/>
            <person name="Tsuchikane K."/>
            <person name="Katsumata H."/>
            <person name="Ando Y."/>
            <person name="Ohji S."/>
            <person name="Hamada M."/>
            <person name="Tamura T."/>
            <person name="Yamazoe A."/>
            <person name="Yamazaki S."/>
            <person name="Fujita N."/>
        </authorList>
    </citation>
    <scope>NUCLEOTIDE SEQUENCE [LARGE SCALE GENOMIC DNA]</scope>
    <source>
        <strain evidence="7 8">NBRC 100340</strain>
    </source>
</reference>
<evidence type="ECO:0000256" key="2">
    <source>
        <dbReference type="ARBA" id="ARBA00007171"/>
    </source>
</evidence>
<feature type="region of interest" description="Disordered" evidence="4">
    <location>
        <begin position="453"/>
        <end position="489"/>
    </location>
</feature>
<dbReference type="SUPFAM" id="SSF56601">
    <property type="entry name" value="beta-lactamase/transpeptidase-like"/>
    <property type="match status" value="1"/>
</dbReference>
<dbReference type="PANTHER" id="PTHR30627">
    <property type="entry name" value="PEPTIDOGLYCAN D,D-TRANSPEPTIDASE"/>
    <property type="match status" value="1"/>
</dbReference>